<gene>
    <name evidence="3" type="ORF">EA473_16195</name>
</gene>
<feature type="transmembrane region" description="Helical" evidence="1">
    <location>
        <begin position="86"/>
        <end position="105"/>
    </location>
</feature>
<dbReference type="Proteomes" id="UP000282323">
    <property type="component" value="Unassembled WGS sequence"/>
</dbReference>
<dbReference type="OrthoDB" id="194488at2157"/>
<feature type="transmembrane region" description="Helical" evidence="1">
    <location>
        <begin position="55"/>
        <end position="74"/>
    </location>
</feature>
<evidence type="ECO:0000256" key="1">
    <source>
        <dbReference type="SAM" id="Phobius"/>
    </source>
</evidence>
<dbReference type="InterPro" id="IPR058372">
    <property type="entry name" value="DUF8059"/>
</dbReference>
<evidence type="ECO:0000313" key="3">
    <source>
        <dbReference type="EMBL" id="RQG92552.1"/>
    </source>
</evidence>
<dbReference type="AlphaFoldDB" id="A0A3N6N385"/>
<keyword evidence="1" id="KW-0812">Transmembrane</keyword>
<feature type="transmembrane region" description="Helical" evidence="1">
    <location>
        <begin position="20"/>
        <end position="43"/>
    </location>
</feature>
<accession>A0A3N6N385</accession>
<evidence type="ECO:0000313" key="4">
    <source>
        <dbReference type="Proteomes" id="UP000282323"/>
    </source>
</evidence>
<organism evidence="3 4">
    <name type="scientific">Natrarchaeobius chitinivorans</name>
    <dbReference type="NCBI Taxonomy" id="1679083"/>
    <lineage>
        <taxon>Archaea</taxon>
        <taxon>Methanobacteriati</taxon>
        <taxon>Methanobacteriota</taxon>
        <taxon>Stenosarchaea group</taxon>
        <taxon>Halobacteria</taxon>
        <taxon>Halobacteriales</taxon>
        <taxon>Natrialbaceae</taxon>
        <taxon>Natrarchaeobius</taxon>
    </lineage>
</organism>
<dbReference type="Pfam" id="PF26248">
    <property type="entry name" value="DUF8059"/>
    <property type="match status" value="1"/>
</dbReference>
<evidence type="ECO:0000259" key="2">
    <source>
        <dbReference type="Pfam" id="PF26248"/>
    </source>
</evidence>
<keyword evidence="4" id="KW-1185">Reference proteome</keyword>
<reference evidence="3 4" key="1">
    <citation type="submission" date="2018-10" db="EMBL/GenBank/DDBJ databases">
        <title>Natrarchaeobius chitinivorans gen. nov., sp. nov., and Natrarchaeobius haloalkaliphilus sp. nov., alkaliphilic, chitin-utilizing haloarchaea from hypersaline alkaline lakes.</title>
        <authorList>
            <person name="Sorokin D.Y."/>
            <person name="Elcheninov A.G."/>
            <person name="Kostrikina N.A."/>
            <person name="Bale N.J."/>
            <person name="Sinninghe Damste J.S."/>
            <person name="Khijniak T.V."/>
            <person name="Kublanov I.V."/>
            <person name="Toshchakov S.V."/>
        </authorList>
    </citation>
    <scope>NUCLEOTIDE SEQUENCE [LARGE SCALE GENOMIC DNA]</scope>
    <source>
        <strain evidence="3 4">AArcht4T</strain>
    </source>
</reference>
<comment type="caution">
    <text evidence="3">The sequence shown here is derived from an EMBL/GenBank/DDBJ whole genome shotgun (WGS) entry which is preliminary data.</text>
</comment>
<keyword evidence="1" id="KW-0472">Membrane</keyword>
<keyword evidence="1" id="KW-1133">Transmembrane helix</keyword>
<protein>
    <recommendedName>
        <fullName evidence="2">DUF8059 domain-containing protein</fullName>
    </recommendedName>
</protein>
<proteinExistence type="predicted"/>
<name>A0A3N6N385_NATCH</name>
<dbReference type="EMBL" id="REGA01000015">
    <property type="protein sequence ID" value="RQG92552.1"/>
    <property type="molecule type" value="Genomic_DNA"/>
</dbReference>
<feature type="domain" description="DUF8059" evidence="2">
    <location>
        <begin position="1"/>
        <end position="124"/>
    </location>
</feature>
<sequence length="124" mass="12786">MMGVGMYQNVLNATGEGVPAWMIGGHAHLGVLSILAIVLAFAIPALNVTGTLETVVTWTFIPGQWGLPLVPWLAVGGGISVLHPTAFLWGGLLLVSMLIMTWQAAVQTEIAVGGGGVDPTPADD</sequence>